<accession>A0A1H3GR00</accession>
<dbReference type="PROSITE" id="PS51186">
    <property type="entry name" value="GNAT"/>
    <property type="match status" value="1"/>
</dbReference>
<dbReference type="CDD" id="cd04301">
    <property type="entry name" value="NAT_SF"/>
    <property type="match status" value="1"/>
</dbReference>
<dbReference type="Pfam" id="PF00583">
    <property type="entry name" value="Acetyltransf_1"/>
    <property type="match status" value="1"/>
</dbReference>
<dbReference type="PANTHER" id="PTHR43617">
    <property type="entry name" value="L-AMINO ACID N-ACETYLTRANSFERASE"/>
    <property type="match status" value="1"/>
</dbReference>
<name>A0A1H3GR00_9BACI</name>
<dbReference type="EMBL" id="FNPI01000001">
    <property type="protein sequence ID" value="SDY05752.1"/>
    <property type="molecule type" value="Genomic_DNA"/>
</dbReference>
<dbReference type="PANTHER" id="PTHR43617:SF22">
    <property type="entry name" value="L-AMINO ACID N-ACETYLTRANSFERASE AAAT"/>
    <property type="match status" value="1"/>
</dbReference>
<reference evidence="3" key="1">
    <citation type="submission" date="2016-10" db="EMBL/GenBank/DDBJ databases">
        <authorList>
            <person name="Varghese N."/>
            <person name="Submissions S."/>
        </authorList>
    </citation>
    <scope>NUCLEOTIDE SEQUENCE [LARGE SCALE GENOMIC DNA]</scope>
    <source>
        <strain evidence="3">SP</strain>
    </source>
</reference>
<dbReference type="GO" id="GO:0016747">
    <property type="term" value="F:acyltransferase activity, transferring groups other than amino-acyl groups"/>
    <property type="evidence" value="ECO:0007669"/>
    <property type="project" value="InterPro"/>
</dbReference>
<sequence>MISTREAQTSDYRQLMEIYHELDELHRLRHPELFQLPSGGVSRDKAYMESYLHDKNKHIVVAEMNNAIVGFAEAFVMHAHPFPIFRKRLWVQLDNLAVKKEHQQHGVGTLLLKSIMKWAKSKGIRRIELQVYAFNNNAEAFYKKNGFQELHKSMYFNL</sequence>
<protein>
    <submittedName>
        <fullName evidence="2">Acetyltransferase (GNAT) family protein</fullName>
    </submittedName>
</protein>
<evidence type="ECO:0000313" key="3">
    <source>
        <dbReference type="Proteomes" id="UP000198935"/>
    </source>
</evidence>
<organism evidence="2 3">
    <name type="scientific">Evansella caseinilytica</name>
    <dbReference type="NCBI Taxonomy" id="1503961"/>
    <lineage>
        <taxon>Bacteria</taxon>
        <taxon>Bacillati</taxon>
        <taxon>Bacillota</taxon>
        <taxon>Bacilli</taxon>
        <taxon>Bacillales</taxon>
        <taxon>Bacillaceae</taxon>
        <taxon>Evansella</taxon>
    </lineage>
</organism>
<gene>
    <name evidence="2" type="ORF">SAMN05421736_101256</name>
</gene>
<dbReference type="AlphaFoldDB" id="A0A1H3GR00"/>
<dbReference type="Proteomes" id="UP000198935">
    <property type="component" value="Unassembled WGS sequence"/>
</dbReference>
<dbReference type="InterPro" id="IPR050276">
    <property type="entry name" value="MshD_Acetyltransferase"/>
</dbReference>
<feature type="domain" description="N-acetyltransferase" evidence="1">
    <location>
        <begin position="2"/>
        <end position="158"/>
    </location>
</feature>
<dbReference type="InterPro" id="IPR016181">
    <property type="entry name" value="Acyl_CoA_acyltransferase"/>
</dbReference>
<dbReference type="SUPFAM" id="SSF55729">
    <property type="entry name" value="Acyl-CoA N-acyltransferases (Nat)"/>
    <property type="match status" value="1"/>
</dbReference>
<keyword evidence="3" id="KW-1185">Reference proteome</keyword>
<dbReference type="Gene3D" id="3.40.630.30">
    <property type="match status" value="1"/>
</dbReference>
<proteinExistence type="predicted"/>
<dbReference type="InterPro" id="IPR000182">
    <property type="entry name" value="GNAT_dom"/>
</dbReference>
<evidence type="ECO:0000313" key="2">
    <source>
        <dbReference type="EMBL" id="SDY05752.1"/>
    </source>
</evidence>
<evidence type="ECO:0000259" key="1">
    <source>
        <dbReference type="PROSITE" id="PS51186"/>
    </source>
</evidence>
<dbReference type="STRING" id="1503961.SAMN05421736_101256"/>
<keyword evidence="2" id="KW-0808">Transferase</keyword>